<dbReference type="GO" id="GO:0005524">
    <property type="term" value="F:ATP binding"/>
    <property type="evidence" value="ECO:0007669"/>
    <property type="project" value="UniProtKB-UniRule"/>
</dbReference>
<keyword evidence="19" id="KW-0675">Receptor</keyword>
<evidence type="ECO:0000256" key="1">
    <source>
        <dbReference type="ARBA" id="ARBA00004251"/>
    </source>
</evidence>
<dbReference type="InterPro" id="IPR000719">
    <property type="entry name" value="Prot_kinase_dom"/>
</dbReference>
<keyword evidence="11 19" id="KW-0418">Kinase</keyword>
<evidence type="ECO:0000256" key="10">
    <source>
        <dbReference type="ARBA" id="ARBA00022741"/>
    </source>
</evidence>
<dbReference type="Gene3D" id="3.30.200.20">
    <property type="entry name" value="Phosphorylase Kinase, domain 1"/>
    <property type="match status" value="1"/>
</dbReference>
<evidence type="ECO:0000313" key="19">
    <source>
        <dbReference type="EMBL" id="KAJ4846990.1"/>
    </source>
</evidence>
<accession>A0A9Q0JNF3</accession>
<dbReference type="EC" id="2.7.11.1" evidence="2"/>
<proteinExistence type="predicted"/>
<dbReference type="PANTHER" id="PTHR48006:SF94">
    <property type="entry name" value="PROTEIN KINASE DOMAIN-CONTAINING PROTEIN"/>
    <property type="match status" value="1"/>
</dbReference>
<dbReference type="SUPFAM" id="SSF56112">
    <property type="entry name" value="Protein kinase-like (PK-like)"/>
    <property type="match status" value="1"/>
</dbReference>
<evidence type="ECO:0000256" key="2">
    <source>
        <dbReference type="ARBA" id="ARBA00012513"/>
    </source>
</evidence>
<dbReference type="EMBL" id="JAKUCV010001298">
    <property type="protein sequence ID" value="KAJ4846990.1"/>
    <property type="molecule type" value="Genomic_DNA"/>
</dbReference>
<keyword evidence="10 17" id="KW-0547">Nucleotide-binding</keyword>
<dbReference type="AlphaFoldDB" id="A0A9Q0JNF3"/>
<keyword evidence="6" id="KW-0808">Transferase</keyword>
<dbReference type="GO" id="GO:0005886">
    <property type="term" value="C:plasma membrane"/>
    <property type="evidence" value="ECO:0007669"/>
    <property type="project" value="UniProtKB-SubCell"/>
</dbReference>
<dbReference type="InterPro" id="IPR051824">
    <property type="entry name" value="LRR_Rcpt-Like_S/T_Kinase"/>
</dbReference>
<name>A0A9Q0JNF3_9ROSI</name>
<keyword evidence="8" id="KW-0732">Signal</keyword>
<evidence type="ECO:0000256" key="12">
    <source>
        <dbReference type="ARBA" id="ARBA00022840"/>
    </source>
</evidence>
<keyword evidence="12 17" id="KW-0067">ATP-binding</keyword>
<evidence type="ECO:0000256" key="7">
    <source>
        <dbReference type="ARBA" id="ARBA00022692"/>
    </source>
</evidence>
<comment type="caution">
    <text evidence="19">The sequence shown here is derived from an EMBL/GenBank/DDBJ whole genome shotgun (WGS) entry which is preliminary data.</text>
</comment>
<dbReference type="GO" id="GO:0006950">
    <property type="term" value="P:response to stress"/>
    <property type="evidence" value="ECO:0007669"/>
    <property type="project" value="UniProtKB-ARBA"/>
</dbReference>
<evidence type="ECO:0000256" key="11">
    <source>
        <dbReference type="ARBA" id="ARBA00022777"/>
    </source>
</evidence>
<organism evidence="19 20">
    <name type="scientific">Turnera subulata</name>
    <dbReference type="NCBI Taxonomy" id="218843"/>
    <lineage>
        <taxon>Eukaryota</taxon>
        <taxon>Viridiplantae</taxon>
        <taxon>Streptophyta</taxon>
        <taxon>Embryophyta</taxon>
        <taxon>Tracheophyta</taxon>
        <taxon>Spermatophyta</taxon>
        <taxon>Magnoliopsida</taxon>
        <taxon>eudicotyledons</taxon>
        <taxon>Gunneridae</taxon>
        <taxon>Pentapetalae</taxon>
        <taxon>rosids</taxon>
        <taxon>fabids</taxon>
        <taxon>Malpighiales</taxon>
        <taxon>Passifloraceae</taxon>
        <taxon>Turnera</taxon>
    </lineage>
</organism>
<evidence type="ECO:0000256" key="15">
    <source>
        <dbReference type="ARBA" id="ARBA00047899"/>
    </source>
</evidence>
<feature type="binding site" evidence="17">
    <location>
        <position position="81"/>
    </location>
    <ligand>
        <name>ATP</name>
        <dbReference type="ChEBI" id="CHEBI:30616"/>
    </ligand>
</feature>
<dbReference type="GO" id="GO:0004674">
    <property type="term" value="F:protein serine/threonine kinase activity"/>
    <property type="evidence" value="ECO:0007669"/>
    <property type="project" value="UniProtKB-KW"/>
</dbReference>
<evidence type="ECO:0000256" key="17">
    <source>
        <dbReference type="PROSITE-ProRule" id="PRU10141"/>
    </source>
</evidence>
<dbReference type="OrthoDB" id="1896041at2759"/>
<comment type="subcellular location">
    <subcellularLocation>
        <location evidence="1">Cell membrane</location>
        <topology evidence="1">Single-pass type I membrane protein</topology>
    </subcellularLocation>
</comment>
<evidence type="ECO:0000256" key="4">
    <source>
        <dbReference type="ARBA" id="ARBA00022527"/>
    </source>
</evidence>
<dbReference type="InterPro" id="IPR001245">
    <property type="entry name" value="Ser-Thr/Tyr_kinase_cat_dom"/>
</dbReference>
<evidence type="ECO:0000313" key="20">
    <source>
        <dbReference type="Proteomes" id="UP001141552"/>
    </source>
</evidence>
<reference evidence="19" key="2">
    <citation type="journal article" date="2023" name="Plants (Basel)">
        <title>Annotation of the Turnera subulata (Passifloraceae) Draft Genome Reveals the S-Locus Evolved after the Divergence of Turneroideae from Passifloroideae in a Stepwise Manner.</title>
        <authorList>
            <person name="Henning P.M."/>
            <person name="Roalson E.H."/>
            <person name="Mir W."/>
            <person name="McCubbin A.G."/>
            <person name="Shore J.S."/>
        </authorList>
    </citation>
    <scope>NUCLEOTIDE SEQUENCE</scope>
    <source>
        <strain evidence="19">F60SS</strain>
    </source>
</reference>
<dbReference type="PROSITE" id="PS00107">
    <property type="entry name" value="PROTEIN_KINASE_ATP"/>
    <property type="match status" value="1"/>
</dbReference>
<keyword evidence="14" id="KW-0472">Membrane</keyword>
<sequence length="156" mass="17446">MELLQPPKKLPSLIRFRSSQHPSSWYPAEYDLTCNDIGVQLTYENVVRATGDFNIQNCIGSGGFGATYKAEIVPGIVVAVKRLSVGRYQGVQQFAAEIKTLGRVHHPNLVKLIGYHVSESEMFLIYNYLPGGESLTSRPSMRQVAQRLKRIQPLTP</sequence>
<dbReference type="InterPro" id="IPR011009">
    <property type="entry name" value="Kinase-like_dom_sf"/>
</dbReference>
<evidence type="ECO:0000256" key="14">
    <source>
        <dbReference type="ARBA" id="ARBA00023136"/>
    </source>
</evidence>
<keyword evidence="4" id="KW-0723">Serine/threonine-protein kinase</keyword>
<dbReference type="Proteomes" id="UP001141552">
    <property type="component" value="Unassembled WGS sequence"/>
</dbReference>
<evidence type="ECO:0000256" key="16">
    <source>
        <dbReference type="ARBA" id="ARBA00048679"/>
    </source>
</evidence>
<keyword evidence="7" id="KW-0812">Transmembrane</keyword>
<evidence type="ECO:0000256" key="13">
    <source>
        <dbReference type="ARBA" id="ARBA00022989"/>
    </source>
</evidence>
<keyword evidence="3" id="KW-1003">Cell membrane</keyword>
<comment type="catalytic activity">
    <reaction evidence="16">
        <text>L-seryl-[protein] + ATP = O-phospho-L-seryl-[protein] + ADP + H(+)</text>
        <dbReference type="Rhea" id="RHEA:17989"/>
        <dbReference type="Rhea" id="RHEA-COMP:9863"/>
        <dbReference type="Rhea" id="RHEA-COMP:11604"/>
        <dbReference type="ChEBI" id="CHEBI:15378"/>
        <dbReference type="ChEBI" id="CHEBI:29999"/>
        <dbReference type="ChEBI" id="CHEBI:30616"/>
        <dbReference type="ChEBI" id="CHEBI:83421"/>
        <dbReference type="ChEBI" id="CHEBI:456216"/>
        <dbReference type="EC" id="2.7.11.1"/>
    </reaction>
</comment>
<evidence type="ECO:0000256" key="5">
    <source>
        <dbReference type="ARBA" id="ARBA00022614"/>
    </source>
</evidence>
<dbReference type="InterPro" id="IPR017441">
    <property type="entry name" value="Protein_kinase_ATP_BS"/>
</dbReference>
<reference evidence="19" key="1">
    <citation type="submission" date="2022-02" db="EMBL/GenBank/DDBJ databases">
        <authorList>
            <person name="Henning P.M."/>
            <person name="McCubbin A.G."/>
            <person name="Shore J.S."/>
        </authorList>
    </citation>
    <scope>NUCLEOTIDE SEQUENCE</scope>
    <source>
        <strain evidence="19">F60SS</strain>
        <tissue evidence="19">Leaves</tissue>
    </source>
</reference>
<dbReference type="PROSITE" id="PS50011">
    <property type="entry name" value="PROTEIN_KINASE_DOM"/>
    <property type="match status" value="1"/>
</dbReference>
<keyword evidence="9" id="KW-0677">Repeat</keyword>
<evidence type="ECO:0000256" key="8">
    <source>
        <dbReference type="ARBA" id="ARBA00022729"/>
    </source>
</evidence>
<gene>
    <name evidence="19" type="primary">RPK2</name>
    <name evidence="19" type="ORF">Tsubulata_046274</name>
</gene>
<evidence type="ECO:0000259" key="18">
    <source>
        <dbReference type="PROSITE" id="PS50011"/>
    </source>
</evidence>
<feature type="domain" description="Protein kinase" evidence="18">
    <location>
        <begin position="53"/>
        <end position="156"/>
    </location>
</feature>
<keyword evidence="5" id="KW-0433">Leucine-rich repeat</keyword>
<protein>
    <recommendedName>
        <fullName evidence="2">non-specific serine/threonine protein kinase</fullName>
        <ecNumber evidence="2">2.7.11.1</ecNumber>
    </recommendedName>
</protein>
<comment type="catalytic activity">
    <reaction evidence="15">
        <text>L-threonyl-[protein] + ATP = O-phospho-L-threonyl-[protein] + ADP + H(+)</text>
        <dbReference type="Rhea" id="RHEA:46608"/>
        <dbReference type="Rhea" id="RHEA-COMP:11060"/>
        <dbReference type="Rhea" id="RHEA-COMP:11605"/>
        <dbReference type="ChEBI" id="CHEBI:15378"/>
        <dbReference type="ChEBI" id="CHEBI:30013"/>
        <dbReference type="ChEBI" id="CHEBI:30616"/>
        <dbReference type="ChEBI" id="CHEBI:61977"/>
        <dbReference type="ChEBI" id="CHEBI:456216"/>
        <dbReference type="EC" id="2.7.11.1"/>
    </reaction>
</comment>
<evidence type="ECO:0000256" key="3">
    <source>
        <dbReference type="ARBA" id="ARBA00022475"/>
    </source>
</evidence>
<keyword evidence="20" id="KW-1185">Reference proteome</keyword>
<dbReference type="PANTHER" id="PTHR48006">
    <property type="entry name" value="LEUCINE-RICH REPEAT-CONTAINING PROTEIN DDB_G0281931-RELATED"/>
    <property type="match status" value="1"/>
</dbReference>
<evidence type="ECO:0000256" key="6">
    <source>
        <dbReference type="ARBA" id="ARBA00022679"/>
    </source>
</evidence>
<evidence type="ECO:0000256" key="9">
    <source>
        <dbReference type="ARBA" id="ARBA00022737"/>
    </source>
</evidence>
<dbReference type="Pfam" id="PF07714">
    <property type="entry name" value="PK_Tyr_Ser-Thr"/>
    <property type="match status" value="1"/>
</dbReference>
<dbReference type="FunFam" id="3.30.200.20:FF:000260">
    <property type="entry name" value="LRR receptor-like serine/threonine-protein kinase RPK2"/>
    <property type="match status" value="1"/>
</dbReference>
<keyword evidence="13" id="KW-1133">Transmembrane helix</keyword>